<dbReference type="SUPFAM" id="SSF53850">
    <property type="entry name" value="Periplasmic binding protein-like II"/>
    <property type="match status" value="1"/>
</dbReference>
<dbReference type="OrthoDB" id="5984008at2759"/>
<evidence type="ECO:0000313" key="2">
    <source>
        <dbReference type="Proteomes" id="UP001152795"/>
    </source>
</evidence>
<dbReference type="AlphaFoldDB" id="A0A7D9M3W9"/>
<dbReference type="InterPro" id="IPR015683">
    <property type="entry name" value="Ionotropic_Glu_rcpt"/>
</dbReference>
<reference evidence="1" key="1">
    <citation type="submission" date="2020-04" db="EMBL/GenBank/DDBJ databases">
        <authorList>
            <person name="Alioto T."/>
            <person name="Alioto T."/>
            <person name="Gomez Garrido J."/>
        </authorList>
    </citation>
    <scope>NUCLEOTIDE SEQUENCE</scope>
    <source>
        <strain evidence="1">A484AB</strain>
    </source>
</reference>
<feature type="non-terminal residue" evidence="1">
    <location>
        <position position="100"/>
    </location>
</feature>
<dbReference type="PANTHER" id="PTHR18966">
    <property type="entry name" value="IONOTROPIC GLUTAMATE RECEPTOR"/>
    <property type="match status" value="1"/>
</dbReference>
<organism evidence="1 2">
    <name type="scientific">Paramuricea clavata</name>
    <name type="common">Red gorgonian</name>
    <name type="synonym">Violescent sea-whip</name>
    <dbReference type="NCBI Taxonomy" id="317549"/>
    <lineage>
        <taxon>Eukaryota</taxon>
        <taxon>Metazoa</taxon>
        <taxon>Cnidaria</taxon>
        <taxon>Anthozoa</taxon>
        <taxon>Octocorallia</taxon>
        <taxon>Malacalcyonacea</taxon>
        <taxon>Plexauridae</taxon>
        <taxon>Paramuricea</taxon>
    </lineage>
</organism>
<keyword evidence="2" id="KW-1185">Reference proteome</keyword>
<dbReference type="Gene3D" id="3.40.190.10">
    <property type="entry name" value="Periplasmic binding protein-like II"/>
    <property type="match status" value="2"/>
</dbReference>
<name>A0A7D9M3W9_PARCT</name>
<protein>
    <submittedName>
        <fullName evidence="1">Glutamate [NMDA] receptor subunit 1-like</fullName>
    </submittedName>
</protein>
<keyword evidence="1" id="KW-0675">Receptor</keyword>
<comment type="caution">
    <text evidence="1">The sequence shown here is derived from an EMBL/GenBank/DDBJ whole genome shotgun (WGS) entry which is preliminary data.</text>
</comment>
<dbReference type="EMBL" id="CACRXK020027856">
    <property type="protein sequence ID" value="CAB4041153.1"/>
    <property type="molecule type" value="Genomic_DNA"/>
</dbReference>
<gene>
    <name evidence="1" type="ORF">PACLA_8A023159</name>
</gene>
<proteinExistence type="predicted"/>
<feature type="non-terminal residue" evidence="1">
    <location>
        <position position="1"/>
    </location>
</feature>
<evidence type="ECO:0000313" key="1">
    <source>
        <dbReference type="EMBL" id="CAB4041153.1"/>
    </source>
</evidence>
<sequence>EIQAFFEDTPSLQYMASQEESCALKVVGKSFGNSGYGMPFRRNSTWLRRITTALRKMHEDGTTRKLSQKWLESGCVSKDPNTANKLGLRDESGLLLLLAV</sequence>
<dbReference type="Proteomes" id="UP001152795">
    <property type="component" value="Unassembled WGS sequence"/>
</dbReference>
<accession>A0A7D9M3W9</accession>